<comment type="caution">
    <text evidence="3">The sequence shown here is derived from an EMBL/GenBank/DDBJ whole genome shotgun (WGS) entry which is preliminary data.</text>
</comment>
<evidence type="ECO:0000256" key="1">
    <source>
        <dbReference type="SAM" id="MobiDB-lite"/>
    </source>
</evidence>
<dbReference type="EMBL" id="VBOZ01000011">
    <property type="protein sequence ID" value="TMQ65716.1"/>
    <property type="molecule type" value="Genomic_DNA"/>
</dbReference>
<protein>
    <submittedName>
        <fullName evidence="3">Uncharacterized protein</fullName>
    </submittedName>
</protein>
<evidence type="ECO:0000313" key="3">
    <source>
        <dbReference type="EMBL" id="TMQ65716.1"/>
    </source>
</evidence>
<proteinExistence type="predicted"/>
<keyword evidence="2" id="KW-0472">Membrane</keyword>
<dbReference type="Proteomes" id="UP000317691">
    <property type="component" value="Unassembled WGS sequence"/>
</dbReference>
<gene>
    <name evidence="3" type="ORF">E6K79_04270</name>
</gene>
<keyword evidence="2" id="KW-1133">Transmembrane helix</keyword>
<reference evidence="3 4" key="1">
    <citation type="journal article" date="2019" name="Nat. Microbiol.">
        <title>Mediterranean grassland soil C-N compound turnover is dependent on rainfall and depth, and is mediated by genomically divergent microorganisms.</title>
        <authorList>
            <person name="Diamond S."/>
            <person name="Andeer P.F."/>
            <person name="Li Z."/>
            <person name="Crits-Christoph A."/>
            <person name="Burstein D."/>
            <person name="Anantharaman K."/>
            <person name="Lane K.R."/>
            <person name="Thomas B.C."/>
            <person name="Pan C."/>
            <person name="Northen T.R."/>
            <person name="Banfield J.F."/>
        </authorList>
    </citation>
    <scope>NUCLEOTIDE SEQUENCE [LARGE SCALE GENOMIC DNA]</scope>
    <source>
        <strain evidence="3">WS_9</strain>
    </source>
</reference>
<sequence length="305" mass="32839">MFDRFQIVMGLVAGGVVLLVLPLSARASEPSHAAVVRVVLTDGDTLRAASVRPAPFDMVAVEIPDSKIRYLASNKVRAVLDSRGVDRTAAVLEHRETVPSPYDPEPNGPPGEDRPIRRPIPALTWRGRPLAETRSFMITEFGVLARIDDYPYIGGDSRTAISFDLGWMKNISERGAVGFSGYALVSDPTTRLGIRARYRRWLSRKTSIDISPGVLLGGEDSGIEYDPPGFVLGATLNAGDLVALTVDAEYARNLDLVHDTPPFQWEKRTDVAWRAGAKLGSGLGLLGAAGLFGLILAIGLSGGFD</sequence>
<evidence type="ECO:0000256" key="2">
    <source>
        <dbReference type="SAM" id="Phobius"/>
    </source>
</evidence>
<keyword evidence="2" id="KW-0812">Transmembrane</keyword>
<feature type="region of interest" description="Disordered" evidence="1">
    <location>
        <begin position="97"/>
        <end position="118"/>
    </location>
</feature>
<accession>A0A538TQ02</accession>
<organism evidence="3 4">
    <name type="scientific">Eiseniibacteriota bacterium</name>
    <dbReference type="NCBI Taxonomy" id="2212470"/>
    <lineage>
        <taxon>Bacteria</taxon>
        <taxon>Candidatus Eiseniibacteriota</taxon>
    </lineage>
</organism>
<dbReference type="AlphaFoldDB" id="A0A538TQ02"/>
<evidence type="ECO:0000313" key="4">
    <source>
        <dbReference type="Proteomes" id="UP000317691"/>
    </source>
</evidence>
<name>A0A538TQ02_UNCEI</name>
<feature type="transmembrane region" description="Helical" evidence="2">
    <location>
        <begin position="283"/>
        <end position="304"/>
    </location>
</feature>